<comment type="caution">
    <text evidence="2">The sequence shown here is derived from an EMBL/GenBank/DDBJ whole genome shotgun (WGS) entry which is preliminary data.</text>
</comment>
<gene>
    <name evidence="2" type="ORF">GCM10010124_35740</name>
</gene>
<keyword evidence="3" id="KW-1185">Reference proteome</keyword>
<protein>
    <submittedName>
        <fullName evidence="2">Uncharacterized protein</fullName>
    </submittedName>
</protein>
<evidence type="ECO:0000313" key="2">
    <source>
        <dbReference type="EMBL" id="GGK39927.1"/>
    </source>
</evidence>
<reference evidence="2" key="2">
    <citation type="submission" date="2020-09" db="EMBL/GenBank/DDBJ databases">
        <authorList>
            <person name="Sun Q."/>
            <person name="Ohkuma M."/>
        </authorList>
    </citation>
    <scope>NUCLEOTIDE SEQUENCE</scope>
    <source>
        <strain evidence="2">JCM 3091</strain>
    </source>
</reference>
<proteinExistence type="predicted"/>
<organism evidence="2 3">
    <name type="scientific">Pilimelia terevasa</name>
    <dbReference type="NCBI Taxonomy" id="53372"/>
    <lineage>
        <taxon>Bacteria</taxon>
        <taxon>Bacillati</taxon>
        <taxon>Actinomycetota</taxon>
        <taxon>Actinomycetes</taxon>
        <taxon>Micromonosporales</taxon>
        <taxon>Micromonosporaceae</taxon>
        <taxon>Pilimelia</taxon>
    </lineage>
</organism>
<dbReference type="RefSeq" id="WP_189115500.1">
    <property type="nucleotide sequence ID" value="NZ_BMQC01000016.1"/>
</dbReference>
<evidence type="ECO:0000256" key="1">
    <source>
        <dbReference type="SAM" id="MobiDB-lite"/>
    </source>
</evidence>
<dbReference type="AlphaFoldDB" id="A0A8J3BRF3"/>
<dbReference type="EMBL" id="BMQC01000016">
    <property type="protein sequence ID" value="GGK39927.1"/>
    <property type="molecule type" value="Genomic_DNA"/>
</dbReference>
<feature type="region of interest" description="Disordered" evidence="1">
    <location>
        <begin position="76"/>
        <end position="107"/>
    </location>
</feature>
<dbReference type="Proteomes" id="UP000662200">
    <property type="component" value="Unassembled WGS sequence"/>
</dbReference>
<feature type="compositionally biased region" description="Basic and acidic residues" evidence="1">
    <location>
        <begin position="92"/>
        <end position="107"/>
    </location>
</feature>
<sequence length="107" mass="11483">MAAAINEARKNTIILPKDGSLPGRGSTITGVWDRRRPDLDEPNFIGTALRTWLHLTLPPSSVGRSPTAMIALRAKVHGGAPTGRTPSVSDLGKQEAKQETDPCPDHH</sequence>
<evidence type="ECO:0000313" key="3">
    <source>
        <dbReference type="Proteomes" id="UP000662200"/>
    </source>
</evidence>
<name>A0A8J3BRF3_9ACTN</name>
<reference evidence="2" key="1">
    <citation type="journal article" date="2014" name="Int. J. Syst. Evol. Microbiol.">
        <title>Complete genome sequence of Corynebacterium casei LMG S-19264T (=DSM 44701T), isolated from a smear-ripened cheese.</title>
        <authorList>
            <consortium name="US DOE Joint Genome Institute (JGI-PGF)"/>
            <person name="Walter F."/>
            <person name="Albersmeier A."/>
            <person name="Kalinowski J."/>
            <person name="Ruckert C."/>
        </authorList>
    </citation>
    <scope>NUCLEOTIDE SEQUENCE</scope>
    <source>
        <strain evidence="2">JCM 3091</strain>
    </source>
</reference>
<accession>A0A8J3BRF3</accession>